<evidence type="ECO:0000313" key="2">
    <source>
        <dbReference type="Proteomes" id="UP000030901"/>
    </source>
</evidence>
<organism evidence="1 2">
    <name type="scientific">Frischella perrara</name>
    <dbReference type="NCBI Taxonomy" id="1267021"/>
    <lineage>
        <taxon>Bacteria</taxon>
        <taxon>Pseudomonadati</taxon>
        <taxon>Pseudomonadota</taxon>
        <taxon>Gammaproteobacteria</taxon>
        <taxon>Orbales</taxon>
        <taxon>Orbaceae</taxon>
        <taxon>Frischella</taxon>
    </lineage>
</organism>
<dbReference type="Proteomes" id="UP000030901">
    <property type="component" value="Chromosome"/>
</dbReference>
<dbReference type="STRING" id="1267021.FPB0191_00980"/>
<sequence length="106" mass="12056">MNSGFPDGEQDTKSIGINEMPLTISIDELDKSLVLSRKKRNALYDDIKASIREKGLDHAPVITKMPSQDAYVILDGGNTRLQILKELYQETGDKKFYYINCIFSPW</sequence>
<dbReference type="SUPFAM" id="SSF110849">
    <property type="entry name" value="ParB/Sulfiredoxin"/>
    <property type="match status" value="1"/>
</dbReference>
<gene>
    <name evidence="1" type="ORF">FPB0191_00980</name>
</gene>
<proteinExistence type="predicted"/>
<accession>A0A0A7S6A4</accession>
<dbReference type="InterPro" id="IPR036086">
    <property type="entry name" value="ParB/Sulfiredoxin_sf"/>
</dbReference>
<dbReference type="HOGENOM" id="CLU_2219277_0_0_6"/>
<protein>
    <submittedName>
        <fullName evidence="1">ParB-like nuclease domain protein</fullName>
    </submittedName>
</protein>
<reference evidence="1 2" key="1">
    <citation type="journal article" date="2014" name="Appl. Environ. Microbiol.">
        <title>Gut symbionts from distinct hosts exhibit genotoxic activity via divergent colibactin biosynthetic pathways.</title>
        <authorList>
            <person name="Engel P."/>
            <person name="Vizcaino M.I."/>
            <person name="Crawford J.M."/>
        </authorList>
    </citation>
    <scope>NUCLEOTIDE SEQUENCE [LARGE SCALE GENOMIC DNA]</scope>
    <source>
        <strain evidence="1 2">PEB0191</strain>
    </source>
</reference>
<dbReference type="AlphaFoldDB" id="A0A0A7S6A4"/>
<dbReference type="KEGG" id="fpp:FPB0191_00980"/>
<dbReference type="RefSeq" id="WP_039104405.1">
    <property type="nucleotide sequence ID" value="NZ_CP009056.1"/>
</dbReference>
<dbReference type="EMBL" id="CP009056">
    <property type="protein sequence ID" value="AJA44806.1"/>
    <property type="molecule type" value="Genomic_DNA"/>
</dbReference>
<keyword evidence="2" id="KW-1185">Reference proteome</keyword>
<dbReference type="OrthoDB" id="7656008at2"/>
<evidence type="ECO:0000313" key="1">
    <source>
        <dbReference type="EMBL" id="AJA44806.1"/>
    </source>
</evidence>
<name>A0A0A7S6A4_FRIPE</name>